<gene>
    <name evidence="1" type="ORF">C4541_11550</name>
</gene>
<evidence type="ECO:0000313" key="1">
    <source>
        <dbReference type="EMBL" id="RJP56758.1"/>
    </source>
</evidence>
<accession>A0A3A4R387</accession>
<proteinExistence type="predicted"/>
<dbReference type="AlphaFoldDB" id="A0A3A4R387"/>
<name>A0A3A4R387_9BACT</name>
<sequence>MDEENRRAEGYAIDVARLGTLFMRTSSGRLAMPYSPVVCRGMAAYQELVRRERGRLEKEVALLETRWAALEAMRPAGVCRYIDIFGVEERIFDLQRRIDYRLEQKESVLADVRKEEALLGADASAVR</sequence>
<protein>
    <submittedName>
        <fullName evidence="1">Uncharacterized protein</fullName>
    </submittedName>
</protein>
<dbReference type="Proteomes" id="UP000266426">
    <property type="component" value="Unassembled WGS sequence"/>
</dbReference>
<dbReference type="EMBL" id="QZJZ01000091">
    <property type="protein sequence ID" value="RJP56758.1"/>
    <property type="molecule type" value="Genomic_DNA"/>
</dbReference>
<comment type="caution">
    <text evidence="1">The sequence shown here is derived from an EMBL/GenBank/DDBJ whole genome shotgun (WGS) entry which is preliminary data.</text>
</comment>
<evidence type="ECO:0000313" key="2">
    <source>
        <dbReference type="Proteomes" id="UP000266426"/>
    </source>
</evidence>
<organism evidence="1 2">
    <name type="scientific">Candidatus Auribacter fodinae</name>
    <dbReference type="NCBI Taxonomy" id="2093366"/>
    <lineage>
        <taxon>Bacteria</taxon>
        <taxon>Pseudomonadati</taxon>
        <taxon>Candidatus Auribacterota</taxon>
        <taxon>Candidatus Auribacteria</taxon>
        <taxon>Candidatus Auribacterales</taxon>
        <taxon>Candidatus Auribacteraceae</taxon>
        <taxon>Candidatus Auribacter</taxon>
    </lineage>
</organism>
<reference evidence="1 2" key="1">
    <citation type="journal article" date="2017" name="ISME J.">
        <title>Energy and carbon metabolisms in a deep terrestrial subsurface fluid microbial community.</title>
        <authorList>
            <person name="Momper L."/>
            <person name="Jungbluth S.P."/>
            <person name="Lee M.D."/>
            <person name="Amend J.P."/>
        </authorList>
    </citation>
    <scope>NUCLEOTIDE SEQUENCE [LARGE SCALE GENOMIC DNA]</scope>
    <source>
        <strain evidence="1">SURF_26</strain>
    </source>
</reference>